<accession>A0A0C3G3H4</accession>
<proteinExistence type="predicted"/>
<evidence type="ECO:0000256" key="3">
    <source>
        <dbReference type="SAM" id="MobiDB-lite"/>
    </source>
</evidence>
<dbReference type="GO" id="GO:0006325">
    <property type="term" value="P:chromatin organization"/>
    <property type="evidence" value="ECO:0007669"/>
    <property type="project" value="UniProtKB-ARBA"/>
</dbReference>
<feature type="domain" description="Bromo" evidence="4">
    <location>
        <begin position="333"/>
        <end position="403"/>
    </location>
</feature>
<reference evidence="6" key="2">
    <citation type="submission" date="2015-01" db="EMBL/GenBank/DDBJ databases">
        <title>Evolutionary Origins and Diversification of the Mycorrhizal Mutualists.</title>
        <authorList>
            <consortium name="DOE Joint Genome Institute"/>
            <consortium name="Mycorrhizal Genomics Consortium"/>
            <person name="Kohler A."/>
            <person name="Kuo A."/>
            <person name="Nagy L.G."/>
            <person name="Floudas D."/>
            <person name="Copeland A."/>
            <person name="Barry K.W."/>
            <person name="Cichocki N."/>
            <person name="Veneault-Fourrey C."/>
            <person name="LaButti K."/>
            <person name="Lindquist E.A."/>
            <person name="Lipzen A."/>
            <person name="Lundell T."/>
            <person name="Morin E."/>
            <person name="Murat C."/>
            <person name="Riley R."/>
            <person name="Ohm R."/>
            <person name="Sun H."/>
            <person name="Tunlid A."/>
            <person name="Henrissat B."/>
            <person name="Grigoriev I.V."/>
            <person name="Hibbett D.S."/>
            <person name="Martin F."/>
        </authorList>
    </citation>
    <scope>NUCLEOTIDE SEQUENCE [LARGE SCALE GENOMIC DNA]</scope>
    <source>
        <strain evidence="6">F 1598</strain>
    </source>
</reference>
<evidence type="ECO:0000259" key="4">
    <source>
        <dbReference type="PROSITE" id="PS50014"/>
    </source>
</evidence>
<evidence type="ECO:0000313" key="6">
    <source>
        <dbReference type="Proteomes" id="UP000054166"/>
    </source>
</evidence>
<dbReference type="STRING" id="765440.A0A0C3G3H4"/>
<dbReference type="OrthoDB" id="1742084at2759"/>
<dbReference type="Proteomes" id="UP000054166">
    <property type="component" value="Unassembled WGS sequence"/>
</dbReference>
<organism evidence="5 6">
    <name type="scientific">Piloderma croceum (strain F 1598)</name>
    <dbReference type="NCBI Taxonomy" id="765440"/>
    <lineage>
        <taxon>Eukaryota</taxon>
        <taxon>Fungi</taxon>
        <taxon>Dikarya</taxon>
        <taxon>Basidiomycota</taxon>
        <taxon>Agaricomycotina</taxon>
        <taxon>Agaricomycetes</taxon>
        <taxon>Agaricomycetidae</taxon>
        <taxon>Atheliales</taxon>
        <taxon>Atheliaceae</taxon>
        <taxon>Piloderma</taxon>
    </lineage>
</organism>
<protein>
    <recommendedName>
        <fullName evidence="4">Bromo domain-containing protein</fullName>
    </recommendedName>
</protein>
<feature type="region of interest" description="Disordered" evidence="3">
    <location>
        <begin position="110"/>
        <end position="311"/>
    </location>
</feature>
<feature type="compositionally biased region" description="Basic and acidic residues" evidence="3">
    <location>
        <begin position="280"/>
        <end position="291"/>
    </location>
</feature>
<dbReference type="GO" id="GO:0035267">
    <property type="term" value="C:NuA4 histone acetyltransferase complex"/>
    <property type="evidence" value="ECO:0007669"/>
    <property type="project" value="TreeGrafter"/>
</dbReference>
<dbReference type="PANTHER" id="PTHR15398">
    <property type="entry name" value="BROMODOMAIN-CONTAINING PROTEIN 8"/>
    <property type="match status" value="1"/>
</dbReference>
<evidence type="ECO:0000313" key="5">
    <source>
        <dbReference type="EMBL" id="KIM90840.1"/>
    </source>
</evidence>
<sequence length="443" mass="49242">MIYDHLMKQGGLEITEATNAPKNSTNLMLAQRHYQARVLELRELIVNEEVKFKRIVSEIEEIRSGLWDSKITTKITGVPIKESTEEVSEHILPAESHDVKADDVVIPDVTPVEEGFGSELTGVTDSDEAAKASGGTKASTEDREMESQPAPKPPEEAVSSLTEETRAPDDAENTLDNSNILSRPSVDAASPSGDEAPLEQNTEVVDVSADVTTPEPDGLERVDESPVDEPVDDNVMDVDGTVDAESLKEEEEDHVLSPPATASSRRRESKRKASPSTSESQRDKKRAREDSEPMDEDEPGPSRRRRERHQLTEEQAANKRFQNVIGMLHSQISQHRNGNIFHNPIKDSEAPDYRDIVKRPMDLKTIKTRIKDGVISTSLEFQRDVYLMFANSMMYNKPDSDIYAMAEEMMLESEAHIKTHRQTEGLIGGVSRSSRPAVKGSTT</sequence>
<dbReference type="PANTHER" id="PTHR15398:SF4">
    <property type="entry name" value="BROMODOMAIN-CONTAINING PROTEIN 8 ISOFORM X1"/>
    <property type="match status" value="1"/>
</dbReference>
<dbReference type="InterPro" id="IPR001487">
    <property type="entry name" value="Bromodomain"/>
</dbReference>
<feature type="compositionally biased region" description="Acidic residues" evidence="3">
    <location>
        <begin position="225"/>
        <end position="253"/>
    </location>
</feature>
<dbReference type="AlphaFoldDB" id="A0A0C3G3H4"/>
<dbReference type="InParanoid" id="A0A0C3G3H4"/>
<name>A0A0C3G3H4_PILCF</name>
<reference evidence="5 6" key="1">
    <citation type="submission" date="2014-04" db="EMBL/GenBank/DDBJ databases">
        <authorList>
            <consortium name="DOE Joint Genome Institute"/>
            <person name="Kuo A."/>
            <person name="Tarkka M."/>
            <person name="Buscot F."/>
            <person name="Kohler A."/>
            <person name="Nagy L.G."/>
            <person name="Floudas D."/>
            <person name="Copeland A."/>
            <person name="Barry K.W."/>
            <person name="Cichocki N."/>
            <person name="Veneault-Fourrey C."/>
            <person name="LaButti K."/>
            <person name="Lindquist E.A."/>
            <person name="Lipzen A."/>
            <person name="Lundell T."/>
            <person name="Morin E."/>
            <person name="Murat C."/>
            <person name="Sun H."/>
            <person name="Tunlid A."/>
            <person name="Henrissat B."/>
            <person name="Grigoriev I.V."/>
            <person name="Hibbett D.S."/>
            <person name="Martin F."/>
            <person name="Nordberg H.P."/>
            <person name="Cantor M.N."/>
            <person name="Hua S.X."/>
        </authorList>
    </citation>
    <scope>NUCLEOTIDE SEQUENCE [LARGE SCALE GENOMIC DNA]</scope>
    <source>
        <strain evidence="5 6">F 1598</strain>
    </source>
</reference>
<evidence type="ECO:0000256" key="1">
    <source>
        <dbReference type="ARBA" id="ARBA00023117"/>
    </source>
</evidence>
<dbReference type="Pfam" id="PF00439">
    <property type="entry name" value="Bromodomain"/>
    <property type="match status" value="1"/>
</dbReference>
<dbReference type="PROSITE" id="PS50014">
    <property type="entry name" value="BROMODOMAIN_2"/>
    <property type="match status" value="1"/>
</dbReference>
<keyword evidence="1 2" id="KW-0103">Bromodomain</keyword>
<keyword evidence="6" id="KW-1185">Reference proteome</keyword>
<evidence type="ECO:0000256" key="2">
    <source>
        <dbReference type="PROSITE-ProRule" id="PRU00035"/>
    </source>
</evidence>
<dbReference type="PRINTS" id="PR00503">
    <property type="entry name" value="BROMODOMAIN"/>
</dbReference>
<dbReference type="SMART" id="SM00297">
    <property type="entry name" value="BROMO"/>
    <property type="match status" value="1"/>
</dbReference>
<dbReference type="InterPro" id="IPR036427">
    <property type="entry name" value="Bromodomain-like_sf"/>
</dbReference>
<dbReference type="SUPFAM" id="SSF47370">
    <property type="entry name" value="Bromodomain"/>
    <property type="match status" value="1"/>
</dbReference>
<dbReference type="EMBL" id="KN832972">
    <property type="protein sequence ID" value="KIM90840.1"/>
    <property type="molecule type" value="Genomic_DNA"/>
</dbReference>
<gene>
    <name evidence="5" type="ORF">PILCRDRAFT_811329</name>
</gene>
<dbReference type="HOGENOM" id="CLU_022084_1_0_1"/>
<dbReference type="Gene3D" id="1.20.920.10">
    <property type="entry name" value="Bromodomain-like"/>
    <property type="match status" value="1"/>
</dbReference>